<evidence type="ECO:0000259" key="4">
    <source>
        <dbReference type="PROSITE" id="PS50932"/>
    </source>
</evidence>
<sequence>MPDASAPRQVTVADIAEEAGVSIATVSKVLNDRVDVSPVTRERVKALIIERGYVKNVRSHPHKNTREEHVGLIDIVFNDAASPWAAEVIRGVEATARAGQASAVISVDDGGPSAPGARWVDAIAARGSIGAIVGAPLSEADQQRLTRLGVPAIMVDPMGDFNSAVPSFGPDNWSGGLSATNHLIELGHRRIATITGPMRFLCSQARLAGYGAALERAGLASDPALVEQGDFHRQTAVEAAMKLLQLDDRPTAIFAANDEQALGVYEAAQRLGLSVPGDVSVVGFDDVPMSQWALPGLTTVRAPIQSLAELATTAILNAHSGTAPLPVGRMELPTTLVVRGSTAAPAA</sequence>
<dbReference type="SUPFAM" id="SSF53822">
    <property type="entry name" value="Periplasmic binding protein-like I"/>
    <property type="match status" value="1"/>
</dbReference>
<dbReference type="OrthoDB" id="3227375at2"/>
<dbReference type="SMART" id="SM00354">
    <property type="entry name" value="HTH_LACI"/>
    <property type="match status" value="1"/>
</dbReference>
<dbReference type="SUPFAM" id="SSF47413">
    <property type="entry name" value="lambda repressor-like DNA-binding domains"/>
    <property type="match status" value="1"/>
</dbReference>
<evidence type="ECO:0000256" key="1">
    <source>
        <dbReference type="ARBA" id="ARBA00023015"/>
    </source>
</evidence>
<dbReference type="Proteomes" id="UP000275069">
    <property type="component" value="Chromosome"/>
</dbReference>
<dbReference type="PROSITE" id="PS50932">
    <property type="entry name" value="HTH_LACI_2"/>
    <property type="match status" value="1"/>
</dbReference>
<dbReference type="RefSeq" id="WP_120789172.1">
    <property type="nucleotide sequence ID" value="NZ_CP032624.1"/>
</dbReference>
<evidence type="ECO:0000256" key="2">
    <source>
        <dbReference type="ARBA" id="ARBA00023125"/>
    </source>
</evidence>
<dbReference type="EMBL" id="CP032624">
    <property type="protein sequence ID" value="AYG03639.1"/>
    <property type="molecule type" value="Genomic_DNA"/>
</dbReference>
<name>A0A387BRF2_9MICO</name>
<dbReference type="InterPro" id="IPR028082">
    <property type="entry name" value="Peripla_BP_I"/>
</dbReference>
<dbReference type="KEGG" id="gry:D7I44_08895"/>
<dbReference type="PRINTS" id="PR00036">
    <property type="entry name" value="HTHLACI"/>
</dbReference>
<dbReference type="Pfam" id="PF13377">
    <property type="entry name" value="Peripla_BP_3"/>
    <property type="match status" value="1"/>
</dbReference>
<dbReference type="GO" id="GO:0003700">
    <property type="term" value="F:DNA-binding transcription factor activity"/>
    <property type="evidence" value="ECO:0007669"/>
    <property type="project" value="TreeGrafter"/>
</dbReference>
<evidence type="ECO:0000313" key="6">
    <source>
        <dbReference type="Proteomes" id="UP000275069"/>
    </source>
</evidence>
<dbReference type="CDD" id="cd01392">
    <property type="entry name" value="HTH_LacI"/>
    <property type="match status" value="1"/>
</dbReference>
<reference evidence="5 6" key="1">
    <citation type="submission" date="2018-09" db="EMBL/GenBank/DDBJ databases">
        <title>Genome sequencing of strain 2DFW10M-5.</title>
        <authorList>
            <person name="Heo J."/>
            <person name="Kim S.-J."/>
            <person name="Kwon S.-W."/>
        </authorList>
    </citation>
    <scope>NUCLEOTIDE SEQUENCE [LARGE SCALE GENOMIC DNA]</scope>
    <source>
        <strain evidence="5 6">2DFW10M-5</strain>
    </source>
</reference>
<dbReference type="Gene3D" id="1.10.260.40">
    <property type="entry name" value="lambda repressor-like DNA-binding domains"/>
    <property type="match status" value="1"/>
</dbReference>
<gene>
    <name evidence="5" type="ORF">D7I44_08895</name>
</gene>
<evidence type="ECO:0000313" key="5">
    <source>
        <dbReference type="EMBL" id="AYG03639.1"/>
    </source>
</evidence>
<protein>
    <submittedName>
        <fullName evidence="5">LacI family transcriptional regulator</fullName>
    </submittedName>
</protein>
<dbReference type="Pfam" id="PF00356">
    <property type="entry name" value="LacI"/>
    <property type="match status" value="1"/>
</dbReference>
<keyword evidence="2" id="KW-0238">DNA-binding</keyword>
<dbReference type="AlphaFoldDB" id="A0A387BRF2"/>
<dbReference type="PANTHER" id="PTHR30146:SF153">
    <property type="entry name" value="LACTOSE OPERON REPRESSOR"/>
    <property type="match status" value="1"/>
</dbReference>
<keyword evidence="1" id="KW-0805">Transcription regulation</keyword>
<feature type="domain" description="HTH lacI-type" evidence="4">
    <location>
        <begin position="10"/>
        <end position="64"/>
    </location>
</feature>
<dbReference type="Gene3D" id="3.40.50.2300">
    <property type="match status" value="2"/>
</dbReference>
<organism evidence="5 6">
    <name type="scientific">Gryllotalpicola protaetiae</name>
    <dbReference type="NCBI Taxonomy" id="2419771"/>
    <lineage>
        <taxon>Bacteria</taxon>
        <taxon>Bacillati</taxon>
        <taxon>Actinomycetota</taxon>
        <taxon>Actinomycetes</taxon>
        <taxon>Micrococcales</taxon>
        <taxon>Microbacteriaceae</taxon>
        <taxon>Gryllotalpicola</taxon>
    </lineage>
</organism>
<keyword evidence="3" id="KW-0804">Transcription</keyword>
<accession>A0A387BRF2</accession>
<dbReference type="InterPro" id="IPR046335">
    <property type="entry name" value="LacI/GalR-like_sensor"/>
</dbReference>
<dbReference type="InterPro" id="IPR010982">
    <property type="entry name" value="Lambda_DNA-bd_dom_sf"/>
</dbReference>
<keyword evidence="6" id="KW-1185">Reference proteome</keyword>
<proteinExistence type="predicted"/>
<dbReference type="GO" id="GO:0000976">
    <property type="term" value="F:transcription cis-regulatory region binding"/>
    <property type="evidence" value="ECO:0007669"/>
    <property type="project" value="TreeGrafter"/>
</dbReference>
<evidence type="ECO:0000256" key="3">
    <source>
        <dbReference type="ARBA" id="ARBA00023163"/>
    </source>
</evidence>
<dbReference type="InterPro" id="IPR000843">
    <property type="entry name" value="HTH_LacI"/>
</dbReference>
<dbReference type="PROSITE" id="PS00356">
    <property type="entry name" value="HTH_LACI_1"/>
    <property type="match status" value="1"/>
</dbReference>
<dbReference type="PANTHER" id="PTHR30146">
    <property type="entry name" value="LACI-RELATED TRANSCRIPTIONAL REPRESSOR"/>
    <property type="match status" value="1"/>
</dbReference>